<feature type="domain" description="RNB" evidence="1">
    <location>
        <begin position="508"/>
        <end position="831"/>
    </location>
</feature>
<dbReference type="PANTHER" id="PTHR23355">
    <property type="entry name" value="RIBONUCLEASE"/>
    <property type="match status" value="1"/>
</dbReference>
<dbReference type="AlphaFoldDB" id="A0A1G4J8L2"/>
<sequence>MERRLHTASRALRHAVSNAKSTNHIKRTNHVKPAAPTAPVTKHIYQRAGHVEPGLEIKSLSEIQSSLDERYYSNYLLSSKDWCKHNEINWTSMKDCLNMDLRSLSAKHQQNLQWYIDGKFFDKEKNTFSVAPNRLLDEPLSVGDVVLLRSDPSQLCMCVEVPTDVMNPSYAFATVDGHIKFGMRSMILLRMPSFHNKPVNYLIRQESPYLDNRVGTVKDDPDKTYILPILARLLYTSYVPFEITKAAWSRMATVTKKLELLHRFLQRGSGPWQISIFKLCELVELINLEKCRSSPTNVYVEELFSKVGITSSDLLARQKTSVEDKFDHIDAATFLATYWALVQQQEHNLWGEIHIHRAMLTPISVTILPLKSSHLYYDSVLKKLKRDNYAAVSKFAHHVNSDDLKAARHDFPEINRLLRDYAAGNFHKNGPIVTMVSKLFRKIEEYKSRDITRDLCHALLRKLEPDLNINPLHFNDNLAVPLVSGHTALDGKVCELVSPIQNRNFSKRHDFGNMAVYCIDSEDAHEIDDGISIDVKSPTRFGLHIHIADPVPLFANSVEECPENEVWRIAFARSFTSYLPDRVTPMLPKAFSKAGDLGHDGVPSTTLTFSVDVECRGDGLQVLEDTFQVRKGLVSKFPKVTYKSVDELLNKKRTASQEVRELSAILKVATLLRKRRVEEEDAIVFGEGFNKGLVKLSDNGTNEAPAIEFVDQVETASTVMVSEMMILANTLAGKYFRDKKLPGVFRCYRELNLKDRAQSGYDSLRSMMHSKKLPSVRDITKLSSLLNSSFYTGKPSRHQMIGAPAYLTVTSPLRRFPDLINHLQLHAHLDNTELPFTQSQVDQMIWHIQSRDVVLRKAAQHSASYWTLKYLKSKQEQNPGFSLSVMVTSVPQMGYVRCGVPELSAARGILKLRPDVASHWAIGDTVSNCKIINLDCLDGVMELEMQ</sequence>
<dbReference type="GO" id="GO:0000932">
    <property type="term" value="C:P-body"/>
    <property type="evidence" value="ECO:0007669"/>
    <property type="project" value="TreeGrafter"/>
</dbReference>
<dbReference type="PANTHER" id="PTHR23355:SF59">
    <property type="entry name" value="EXORIBONUCLEASE II, MITOCHONDRIAL"/>
    <property type="match status" value="1"/>
</dbReference>
<dbReference type="InterPro" id="IPR012340">
    <property type="entry name" value="NA-bd_OB-fold"/>
</dbReference>
<dbReference type="Pfam" id="PF00773">
    <property type="entry name" value="RNB"/>
    <property type="match status" value="1"/>
</dbReference>
<dbReference type="InterPro" id="IPR001900">
    <property type="entry name" value="RNase_II/R"/>
</dbReference>
<dbReference type="GO" id="GO:0006402">
    <property type="term" value="P:mRNA catabolic process"/>
    <property type="evidence" value="ECO:0007669"/>
    <property type="project" value="TreeGrafter"/>
</dbReference>
<keyword evidence="3" id="KW-1185">Reference proteome</keyword>
<dbReference type="OrthoDB" id="2285229at2759"/>
<dbReference type="GO" id="GO:0000175">
    <property type="term" value="F:3'-5'-RNA exonuclease activity"/>
    <property type="evidence" value="ECO:0007669"/>
    <property type="project" value="TreeGrafter"/>
</dbReference>
<evidence type="ECO:0000313" key="3">
    <source>
        <dbReference type="Proteomes" id="UP000191144"/>
    </source>
</evidence>
<dbReference type="InterPro" id="IPR050180">
    <property type="entry name" value="RNR_Ribonuclease"/>
</dbReference>
<dbReference type="SMART" id="SM00955">
    <property type="entry name" value="RNB"/>
    <property type="match status" value="1"/>
</dbReference>
<accession>A0A1G4J8L2</accession>
<dbReference type="SUPFAM" id="SSF50249">
    <property type="entry name" value="Nucleic acid-binding proteins"/>
    <property type="match status" value="1"/>
</dbReference>
<organism evidence="2 3">
    <name type="scientific">Lachancea meyersii CBS 8951</name>
    <dbReference type="NCBI Taxonomy" id="1266667"/>
    <lineage>
        <taxon>Eukaryota</taxon>
        <taxon>Fungi</taxon>
        <taxon>Dikarya</taxon>
        <taxon>Ascomycota</taxon>
        <taxon>Saccharomycotina</taxon>
        <taxon>Saccharomycetes</taxon>
        <taxon>Saccharomycetales</taxon>
        <taxon>Saccharomycetaceae</taxon>
        <taxon>Lachancea</taxon>
    </lineage>
</organism>
<name>A0A1G4J8L2_9SACH</name>
<proteinExistence type="predicted"/>
<protein>
    <submittedName>
        <fullName evidence="2">LAME_0D05358g1_1</fullName>
    </submittedName>
</protein>
<evidence type="ECO:0000313" key="2">
    <source>
        <dbReference type="EMBL" id="SCU86286.1"/>
    </source>
</evidence>
<dbReference type="Proteomes" id="UP000191144">
    <property type="component" value="Chromosome D"/>
</dbReference>
<dbReference type="GO" id="GO:0003723">
    <property type="term" value="F:RNA binding"/>
    <property type="evidence" value="ECO:0007669"/>
    <property type="project" value="InterPro"/>
</dbReference>
<dbReference type="EMBL" id="LT598482">
    <property type="protein sequence ID" value="SCU86286.1"/>
    <property type="molecule type" value="Genomic_DNA"/>
</dbReference>
<reference evidence="3" key="1">
    <citation type="submission" date="2016-03" db="EMBL/GenBank/DDBJ databases">
        <authorList>
            <person name="Devillers Hugo."/>
        </authorList>
    </citation>
    <scope>NUCLEOTIDE SEQUENCE [LARGE SCALE GENOMIC DNA]</scope>
</reference>
<gene>
    <name evidence="2" type="ORF">LAME_0D05358G</name>
</gene>
<evidence type="ECO:0000259" key="1">
    <source>
        <dbReference type="SMART" id="SM00955"/>
    </source>
</evidence>